<dbReference type="Proteomes" id="UP000887572">
    <property type="component" value="Unplaced"/>
</dbReference>
<dbReference type="WBParaSite" id="Gr19_v10_g16081.t1">
    <property type="protein sequence ID" value="Gr19_v10_g16081.t1"/>
    <property type="gene ID" value="Gr19_v10_g16081"/>
</dbReference>
<reference evidence="3" key="1">
    <citation type="submission" date="2022-11" db="UniProtKB">
        <authorList>
            <consortium name="WormBaseParasite"/>
        </authorList>
    </citation>
    <scope>IDENTIFICATION</scope>
</reference>
<protein>
    <submittedName>
        <fullName evidence="3">Uncharacterized protein</fullName>
    </submittedName>
</protein>
<feature type="chain" id="PRO_5037172753" evidence="1">
    <location>
        <begin position="23"/>
        <end position="147"/>
    </location>
</feature>
<organism evidence="2 3">
    <name type="scientific">Globodera rostochiensis</name>
    <name type="common">Golden nematode worm</name>
    <name type="synonym">Heterodera rostochiensis</name>
    <dbReference type="NCBI Taxonomy" id="31243"/>
    <lineage>
        <taxon>Eukaryota</taxon>
        <taxon>Metazoa</taxon>
        <taxon>Ecdysozoa</taxon>
        <taxon>Nematoda</taxon>
        <taxon>Chromadorea</taxon>
        <taxon>Rhabditida</taxon>
        <taxon>Tylenchina</taxon>
        <taxon>Tylenchomorpha</taxon>
        <taxon>Tylenchoidea</taxon>
        <taxon>Heteroderidae</taxon>
        <taxon>Heteroderinae</taxon>
        <taxon>Globodera</taxon>
    </lineage>
</organism>
<feature type="signal peptide" evidence="1">
    <location>
        <begin position="1"/>
        <end position="22"/>
    </location>
</feature>
<dbReference type="AlphaFoldDB" id="A0A914HDR9"/>
<proteinExistence type="predicted"/>
<accession>A0A914HDR9</accession>
<sequence>MHFCVLILGIFVLLMAASVAECGCFWSMDSGERAQKICHKCKKKDACSKKKYESKNRFYKCEWDLIWKECNLFKESKLSNRNGEHEKLKQFVCDLSEHEIVIGEALNDQAHWQLFNPRTSLLVIVTPGLFIETQGHRLSGVRNEVVK</sequence>
<keyword evidence="1" id="KW-0732">Signal</keyword>
<name>A0A914HDR9_GLORO</name>
<evidence type="ECO:0000313" key="3">
    <source>
        <dbReference type="WBParaSite" id="Gr19_v10_g16081.t1"/>
    </source>
</evidence>
<keyword evidence="2" id="KW-1185">Reference proteome</keyword>
<evidence type="ECO:0000256" key="1">
    <source>
        <dbReference type="SAM" id="SignalP"/>
    </source>
</evidence>
<evidence type="ECO:0000313" key="2">
    <source>
        <dbReference type="Proteomes" id="UP000887572"/>
    </source>
</evidence>